<accession>A0A9P6WRL3</accession>
<reference evidence="1" key="1">
    <citation type="journal article" date="2020" name="Microb. Genom.">
        <title>Genetic diversity of clinical and environmental Mucorales isolates obtained from an investigation of mucormycosis cases among solid organ transplant recipients.</title>
        <authorList>
            <person name="Nguyen M.H."/>
            <person name="Kaul D."/>
            <person name="Muto C."/>
            <person name="Cheng S.J."/>
            <person name="Richter R.A."/>
            <person name="Bruno V.M."/>
            <person name="Liu G."/>
            <person name="Beyhan S."/>
            <person name="Sundermann A.J."/>
            <person name="Mounaud S."/>
            <person name="Pasculle A.W."/>
            <person name="Nierman W.C."/>
            <person name="Driscoll E."/>
            <person name="Cumbie R."/>
            <person name="Clancy C.J."/>
            <person name="Dupont C.L."/>
        </authorList>
    </citation>
    <scope>NUCLEOTIDE SEQUENCE</scope>
    <source>
        <strain evidence="1">GL11</strain>
    </source>
</reference>
<sequence>MQCTNFIGSVTDQRLRSLNAKASAISQATTNGADDQETICATDTHNNDYTSFQVDLISSITSSNDANNDLTISVITPGSSAATT</sequence>
<dbReference type="EMBL" id="JAANQT010013391">
    <property type="protein sequence ID" value="KAG1273223.1"/>
    <property type="molecule type" value="Genomic_DNA"/>
</dbReference>
<gene>
    <name evidence="1" type="ORF">G6F64_015390</name>
</gene>
<keyword evidence="2" id="KW-1185">Reference proteome</keyword>
<name>A0A9P6WRL3_RHIOR</name>
<comment type="caution">
    <text evidence="1">The sequence shown here is derived from an EMBL/GenBank/DDBJ whole genome shotgun (WGS) entry which is preliminary data.</text>
</comment>
<evidence type="ECO:0000313" key="1">
    <source>
        <dbReference type="EMBL" id="KAG1273223.1"/>
    </source>
</evidence>
<dbReference type="AlphaFoldDB" id="A0A9P6WRL3"/>
<organism evidence="1 2">
    <name type="scientific">Rhizopus oryzae</name>
    <name type="common">Mucormycosis agent</name>
    <name type="synonym">Rhizopus arrhizus var. delemar</name>
    <dbReference type="NCBI Taxonomy" id="64495"/>
    <lineage>
        <taxon>Eukaryota</taxon>
        <taxon>Fungi</taxon>
        <taxon>Fungi incertae sedis</taxon>
        <taxon>Mucoromycota</taxon>
        <taxon>Mucoromycotina</taxon>
        <taxon>Mucoromycetes</taxon>
        <taxon>Mucorales</taxon>
        <taxon>Mucorineae</taxon>
        <taxon>Rhizopodaceae</taxon>
        <taxon>Rhizopus</taxon>
    </lineage>
</organism>
<proteinExistence type="predicted"/>
<evidence type="ECO:0000313" key="2">
    <source>
        <dbReference type="Proteomes" id="UP000716291"/>
    </source>
</evidence>
<protein>
    <submittedName>
        <fullName evidence="1">Uncharacterized protein</fullName>
    </submittedName>
</protein>
<dbReference type="Proteomes" id="UP000716291">
    <property type="component" value="Unassembled WGS sequence"/>
</dbReference>